<feature type="domain" description="EAL" evidence="1">
    <location>
        <begin position="1"/>
        <end position="204"/>
    </location>
</feature>
<evidence type="ECO:0000313" key="4">
    <source>
        <dbReference type="Proteomes" id="UP000287330"/>
    </source>
</evidence>
<evidence type="ECO:0000259" key="1">
    <source>
        <dbReference type="PROSITE" id="PS50883"/>
    </source>
</evidence>
<sequence>MFFYVARQPILTQDKQLFGYELLFRDGPHNAFPNVTSDEATLRLVEGGEFNTGIRQLTDDHHAFVNFSEQAILEGLPRLLPVKGTVVELLETIQPTEQILAAVKALKADGYQIALDDFEYTPEWLAFLPYVDIIKVDFRALNIPQIRQLLSNLREFKGQYLAEKIETPAEFSQACKLGFSLFQGYFFARPEMIQRRALNASQTVCMQLLELSSQPNYEVNAIVALIERDISLTYKLLRFVNSALFKRQSEIQSIHQAIVRLGQSEVCRFTALMATATLAEGKPDELIKLSFVRARFMEQLALSNQAYGADSTSAFLTGLLSKLDAMMDNDLSAILEGVAISSEIKRTLIEGKGPLSFFLKVCEAIEASDWTKIELFAKRLRIEANTLVLYYHQAHIWVREVGRH</sequence>
<gene>
    <name evidence="3" type="ORF">CWE25_02070</name>
</gene>
<dbReference type="Pfam" id="PF00563">
    <property type="entry name" value="EAL"/>
    <property type="match status" value="1"/>
</dbReference>
<dbReference type="InterPro" id="IPR013976">
    <property type="entry name" value="HDOD"/>
</dbReference>
<feature type="domain" description="HDOD" evidence="2">
    <location>
        <begin position="198"/>
        <end position="386"/>
    </location>
</feature>
<dbReference type="InterPro" id="IPR035919">
    <property type="entry name" value="EAL_sf"/>
</dbReference>
<reference evidence="4" key="1">
    <citation type="journal article" date="2018" name="Front. Microbiol.">
        <title>Genome-Based Analysis Reveals the Taxonomy and Diversity of the Family Idiomarinaceae.</title>
        <authorList>
            <person name="Liu Y."/>
            <person name="Lai Q."/>
            <person name="Shao Z."/>
        </authorList>
    </citation>
    <scope>NUCLEOTIDE SEQUENCE [LARGE SCALE GENOMIC DNA]</scope>
    <source>
        <strain evidence="4">F23</strain>
    </source>
</reference>
<dbReference type="EMBL" id="PIPV01000001">
    <property type="protein sequence ID" value="RUO58400.1"/>
    <property type="molecule type" value="Genomic_DNA"/>
</dbReference>
<dbReference type="Gene3D" id="1.10.3210.10">
    <property type="entry name" value="Hypothetical protein af1432"/>
    <property type="match status" value="1"/>
</dbReference>
<dbReference type="SUPFAM" id="SSF141868">
    <property type="entry name" value="EAL domain-like"/>
    <property type="match status" value="1"/>
</dbReference>
<dbReference type="PANTHER" id="PTHR33525">
    <property type="match status" value="1"/>
</dbReference>
<dbReference type="PANTHER" id="PTHR33525:SF4">
    <property type="entry name" value="CYCLIC DI-GMP PHOSPHODIESTERASE CDGJ"/>
    <property type="match status" value="1"/>
</dbReference>
<dbReference type="PROSITE" id="PS51833">
    <property type="entry name" value="HDOD"/>
    <property type="match status" value="1"/>
</dbReference>
<name>A0A432YBM8_9GAMM</name>
<dbReference type="RefSeq" id="WP_110572669.1">
    <property type="nucleotide sequence ID" value="NZ_PIPV01000001.1"/>
</dbReference>
<dbReference type="InterPro" id="IPR014408">
    <property type="entry name" value="dGMP_Pdiesterase_EAL/HD-GYP"/>
</dbReference>
<protein>
    <submittedName>
        <fullName evidence="3">EAL domain-containing protein</fullName>
    </submittedName>
</protein>
<dbReference type="InterPro" id="IPR052340">
    <property type="entry name" value="RNase_Y/CdgJ"/>
</dbReference>
<evidence type="ECO:0000259" key="2">
    <source>
        <dbReference type="PROSITE" id="PS51833"/>
    </source>
</evidence>
<dbReference type="SUPFAM" id="SSF109604">
    <property type="entry name" value="HD-domain/PDEase-like"/>
    <property type="match status" value="1"/>
</dbReference>
<dbReference type="PROSITE" id="PS50883">
    <property type="entry name" value="EAL"/>
    <property type="match status" value="1"/>
</dbReference>
<dbReference type="OrthoDB" id="9804751at2"/>
<dbReference type="InterPro" id="IPR001633">
    <property type="entry name" value="EAL_dom"/>
</dbReference>
<keyword evidence="4" id="KW-1185">Reference proteome</keyword>
<proteinExistence type="predicted"/>
<accession>A0A432YBM8</accession>
<comment type="caution">
    <text evidence="3">The sequence shown here is derived from an EMBL/GenBank/DDBJ whole genome shotgun (WGS) entry which is preliminary data.</text>
</comment>
<evidence type="ECO:0000313" key="3">
    <source>
        <dbReference type="EMBL" id="RUO58400.1"/>
    </source>
</evidence>
<dbReference type="AlphaFoldDB" id="A0A432YBM8"/>
<dbReference type="Pfam" id="PF08668">
    <property type="entry name" value="HDOD"/>
    <property type="match status" value="1"/>
</dbReference>
<dbReference type="Gene3D" id="3.20.20.450">
    <property type="entry name" value="EAL domain"/>
    <property type="match status" value="1"/>
</dbReference>
<dbReference type="Proteomes" id="UP000287330">
    <property type="component" value="Unassembled WGS sequence"/>
</dbReference>
<dbReference type="PIRSF" id="PIRSF003180">
    <property type="entry name" value="DiGMPpdiest_YuxH"/>
    <property type="match status" value="1"/>
</dbReference>
<dbReference type="SMART" id="SM00052">
    <property type="entry name" value="EAL"/>
    <property type="match status" value="1"/>
</dbReference>
<organism evidence="3 4">
    <name type="scientific">Idiomarina fontislapidosi</name>
    <dbReference type="NCBI Taxonomy" id="263723"/>
    <lineage>
        <taxon>Bacteria</taxon>
        <taxon>Pseudomonadati</taxon>
        <taxon>Pseudomonadota</taxon>
        <taxon>Gammaproteobacteria</taxon>
        <taxon>Alteromonadales</taxon>
        <taxon>Idiomarinaceae</taxon>
        <taxon>Idiomarina</taxon>
    </lineage>
</organism>